<name>A0ABT0AQS0_9LACT</name>
<protein>
    <submittedName>
        <fullName evidence="1">Uncharacterized protein</fullName>
    </submittedName>
</protein>
<proteinExistence type="predicted"/>
<comment type="caution">
    <text evidence="1">The sequence shown here is derived from an EMBL/GenBank/DDBJ whole genome shotgun (WGS) entry which is preliminary data.</text>
</comment>
<reference evidence="1 2" key="1">
    <citation type="journal article" date="2022" name="Microbiol. Res.">
        <title>Comparative genome analysis, predicted lifestyle and antimicrobial strategies of Lactococcus carnosus and Lactococcus paracarnosus isolated from meat.</title>
        <authorList>
            <person name="Werum V."/>
            <person name="Ehrmann M."/>
            <person name="Vogel R."/>
            <person name="Hilgarth M."/>
        </authorList>
    </citation>
    <scope>NUCLEOTIDE SEQUENCE [LARGE SCALE GENOMIC DNA]</scope>
    <source>
        <strain evidence="1 2">TMW22177</strain>
    </source>
</reference>
<organism evidence="1 2">
    <name type="scientific">Pseudolactococcus carnosus</name>
    <dbReference type="NCBI Taxonomy" id="2749961"/>
    <lineage>
        <taxon>Bacteria</taxon>
        <taxon>Bacillati</taxon>
        <taxon>Bacillota</taxon>
        <taxon>Bacilli</taxon>
        <taxon>Lactobacillales</taxon>
        <taxon>Streptococcaceae</taxon>
        <taxon>Pseudolactococcus</taxon>
    </lineage>
</organism>
<sequence length="64" mass="7818">MKKLEELLEIKTYTDKLRQVYLDYEPLDKVERYVDIVNGLYDFKKFVEELDRWSNEVAEVDDNI</sequence>
<dbReference type="Proteomes" id="UP001522450">
    <property type="component" value="Unassembled WGS sequence"/>
</dbReference>
<accession>A0ABT0AQS0</accession>
<gene>
    <name evidence="1" type="ORF">GYN21_02420</name>
</gene>
<keyword evidence="2" id="KW-1185">Reference proteome</keyword>
<evidence type="ECO:0000313" key="2">
    <source>
        <dbReference type="Proteomes" id="UP001522450"/>
    </source>
</evidence>
<evidence type="ECO:0000313" key="1">
    <source>
        <dbReference type="EMBL" id="MCJ1989064.1"/>
    </source>
</evidence>
<dbReference type="EMBL" id="JAAECS010000001">
    <property type="protein sequence ID" value="MCJ1989064.1"/>
    <property type="molecule type" value="Genomic_DNA"/>
</dbReference>